<feature type="compositionally biased region" description="Pro residues" evidence="1">
    <location>
        <begin position="1"/>
        <end position="13"/>
    </location>
</feature>
<dbReference type="RefSeq" id="WP_179899775.1">
    <property type="nucleotide sequence ID" value="NZ_JACBXV010000018.1"/>
</dbReference>
<evidence type="ECO:0000256" key="1">
    <source>
        <dbReference type="SAM" id="MobiDB-lite"/>
    </source>
</evidence>
<reference evidence="3 4" key="1">
    <citation type="submission" date="2020-07" db="EMBL/GenBank/DDBJ databases">
        <title>MOT database genomes.</title>
        <authorList>
            <person name="Joseph S."/>
            <person name="Aduse-Opoku J."/>
            <person name="Hashim A."/>
            <person name="Wade W."/>
            <person name="Curtis M."/>
        </authorList>
    </citation>
    <scope>NUCLEOTIDE SEQUENCE [LARGE SCALE GENOMIC DNA]</scope>
    <source>
        <strain evidence="3 4">WMus004</strain>
    </source>
</reference>
<sequence length="197" mass="20744">MTTAPQPPRPCEPVSPVEPGGGPALRIEPARAVVEPISFETAGGDEASARAEAVRRGVADVRLEVFVVEQQVPVILEIDARDEEATTVHVLARGADGTPLAAGRLLSDPAHPGEVHLGRLAVRLIARGTGLGASMVAAIEAEALARHGSGVRVVLSAQEQAMGFYERCGYRAVSGERYMDAGIPHQDMARTLTRASR</sequence>
<name>A0A853EGA1_9ACTO</name>
<dbReference type="PANTHER" id="PTHR13355">
    <property type="entry name" value="GLUCOSAMINE 6-PHOSPHATE N-ACETYLTRANSFERASE"/>
    <property type="match status" value="1"/>
</dbReference>
<dbReference type="AlphaFoldDB" id="A0A853EGA1"/>
<dbReference type="SUPFAM" id="SSF55729">
    <property type="entry name" value="Acyl-CoA N-acyltransferases (Nat)"/>
    <property type="match status" value="1"/>
</dbReference>
<dbReference type="Proteomes" id="UP000572528">
    <property type="component" value="Unassembled WGS sequence"/>
</dbReference>
<dbReference type="InterPro" id="IPR039143">
    <property type="entry name" value="GNPNAT1-like"/>
</dbReference>
<keyword evidence="3" id="KW-0808">Transferase</keyword>
<dbReference type="GO" id="GO:0008080">
    <property type="term" value="F:N-acetyltransferase activity"/>
    <property type="evidence" value="ECO:0007669"/>
    <property type="project" value="TreeGrafter"/>
</dbReference>
<feature type="region of interest" description="Disordered" evidence="1">
    <location>
        <begin position="1"/>
        <end position="23"/>
    </location>
</feature>
<comment type="caution">
    <text evidence="3">The sequence shown here is derived from an EMBL/GenBank/DDBJ whole genome shotgun (WGS) entry which is preliminary data.</text>
</comment>
<accession>A0A853EGA1</accession>
<dbReference type="InterPro" id="IPR016181">
    <property type="entry name" value="Acyl_CoA_acyltransferase"/>
</dbReference>
<gene>
    <name evidence="3" type="ORF">HZZ05_02670</name>
</gene>
<dbReference type="InterPro" id="IPR000182">
    <property type="entry name" value="GNAT_dom"/>
</dbReference>
<dbReference type="PROSITE" id="PS51186">
    <property type="entry name" value="GNAT"/>
    <property type="match status" value="1"/>
</dbReference>
<evidence type="ECO:0000313" key="3">
    <source>
        <dbReference type="EMBL" id="NYS68437.1"/>
    </source>
</evidence>
<feature type="domain" description="N-acetyltransferase" evidence="2">
    <location>
        <begin position="45"/>
        <end position="193"/>
    </location>
</feature>
<organism evidence="3 4">
    <name type="scientific">Actinomyces bowdenii</name>
    <dbReference type="NCBI Taxonomy" id="131109"/>
    <lineage>
        <taxon>Bacteria</taxon>
        <taxon>Bacillati</taxon>
        <taxon>Actinomycetota</taxon>
        <taxon>Actinomycetes</taxon>
        <taxon>Actinomycetales</taxon>
        <taxon>Actinomycetaceae</taxon>
        <taxon>Actinomyces</taxon>
    </lineage>
</organism>
<dbReference type="EMBL" id="JACBXV010000018">
    <property type="protein sequence ID" value="NYS68437.1"/>
    <property type="molecule type" value="Genomic_DNA"/>
</dbReference>
<evidence type="ECO:0000313" key="4">
    <source>
        <dbReference type="Proteomes" id="UP000572528"/>
    </source>
</evidence>
<evidence type="ECO:0000259" key="2">
    <source>
        <dbReference type="PROSITE" id="PS51186"/>
    </source>
</evidence>
<dbReference type="Gene3D" id="3.40.630.30">
    <property type="match status" value="1"/>
</dbReference>
<dbReference type="Pfam" id="PF13673">
    <property type="entry name" value="Acetyltransf_10"/>
    <property type="match status" value="1"/>
</dbReference>
<protein>
    <submittedName>
        <fullName evidence="3">GNAT family N-acetyltransferase</fullName>
    </submittedName>
</protein>
<dbReference type="CDD" id="cd04301">
    <property type="entry name" value="NAT_SF"/>
    <property type="match status" value="1"/>
</dbReference>
<proteinExistence type="predicted"/>